<organism evidence="8 9">
    <name type="scientific">Jejudonia soesokkakensis</name>
    <dbReference type="NCBI Taxonomy" id="1323432"/>
    <lineage>
        <taxon>Bacteria</taxon>
        <taxon>Pseudomonadati</taxon>
        <taxon>Bacteroidota</taxon>
        <taxon>Flavobacteriia</taxon>
        <taxon>Flavobacteriales</taxon>
        <taxon>Flavobacteriaceae</taxon>
        <taxon>Jejudonia</taxon>
    </lineage>
</organism>
<evidence type="ECO:0000256" key="4">
    <source>
        <dbReference type="ARBA" id="ARBA00022679"/>
    </source>
</evidence>
<dbReference type="GO" id="GO:0008176">
    <property type="term" value="F:tRNA (guanine(46)-N7)-methyltransferase activity"/>
    <property type="evidence" value="ECO:0007669"/>
    <property type="project" value="UniProtKB-EC"/>
</dbReference>
<reference evidence="9" key="1">
    <citation type="journal article" date="2019" name="Int. J. Syst. Evol. Microbiol.">
        <title>The Global Catalogue of Microorganisms (GCM) 10K type strain sequencing project: providing services to taxonomists for standard genome sequencing and annotation.</title>
        <authorList>
            <consortium name="The Broad Institute Genomics Platform"/>
            <consortium name="The Broad Institute Genome Sequencing Center for Infectious Disease"/>
            <person name="Wu L."/>
            <person name="Ma J."/>
        </authorList>
    </citation>
    <scope>NUCLEOTIDE SEQUENCE [LARGE SCALE GENOMIC DNA]</scope>
    <source>
        <strain evidence="9">CGMCC 1.16306</strain>
    </source>
</reference>
<dbReference type="PROSITE" id="PS51625">
    <property type="entry name" value="SAM_MT_TRMB"/>
    <property type="match status" value="1"/>
</dbReference>
<accession>A0ABW2MPY3</accession>
<evidence type="ECO:0000256" key="2">
    <source>
        <dbReference type="ARBA" id="ARBA00003015"/>
    </source>
</evidence>
<comment type="similarity">
    <text evidence="7">Belongs to the class I-like SAM-binding methyltransferase superfamily. TrmB family.</text>
</comment>
<proteinExistence type="inferred from homology"/>
<comment type="caution">
    <text evidence="8">The sequence shown here is derived from an EMBL/GenBank/DDBJ whole genome shotgun (WGS) entry which is preliminary data.</text>
</comment>
<evidence type="ECO:0000256" key="7">
    <source>
        <dbReference type="HAMAP-Rule" id="MF_01057"/>
    </source>
</evidence>
<comment type="catalytic activity">
    <reaction evidence="1 7">
        <text>guanosine(46) in tRNA + S-adenosyl-L-methionine = N(7)-methylguanosine(46) in tRNA + S-adenosyl-L-homocysteine</text>
        <dbReference type="Rhea" id="RHEA:42708"/>
        <dbReference type="Rhea" id="RHEA-COMP:10188"/>
        <dbReference type="Rhea" id="RHEA-COMP:10189"/>
        <dbReference type="ChEBI" id="CHEBI:57856"/>
        <dbReference type="ChEBI" id="CHEBI:59789"/>
        <dbReference type="ChEBI" id="CHEBI:74269"/>
        <dbReference type="ChEBI" id="CHEBI:74480"/>
        <dbReference type="EC" id="2.1.1.33"/>
    </reaction>
</comment>
<feature type="binding site" evidence="7">
    <location>
        <position position="77"/>
    </location>
    <ligand>
        <name>S-adenosyl-L-methionine</name>
        <dbReference type="ChEBI" id="CHEBI:59789"/>
    </ligand>
</feature>
<gene>
    <name evidence="7 8" type="primary">trmB</name>
    <name evidence="8" type="ORF">ACFQO1_01960</name>
</gene>
<comment type="function">
    <text evidence="2 7">Catalyzes the formation of N(7)-methylguanine at position 46 (m7G46) in tRNA.</text>
</comment>
<dbReference type="NCBIfam" id="TIGR00091">
    <property type="entry name" value="tRNA (guanosine(46)-N7)-methyltransferase TrmB"/>
    <property type="match status" value="1"/>
</dbReference>
<keyword evidence="9" id="KW-1185">Reference proteome</keyword>
<evidence type="ECO:0000256" key="1">
    <source>
        <dbReference type="ARBA" id="ARBA00000142"/>
    </source>
</evidence>
<dbReference type="EC" id="2.1.1.33" evidence="7"/>
<dbReference type="Gene3D" id="3.40.50.150">
    <property type="entry name" value="Vaccinia Virus protein VP39"/>
    <property type="match status" value="1"/>
</dbReference>
<comment type="caution">
    <text evidence="7">Lacks conserved residue(s) required for the propagation of feature annotation.</text>
</comment>
<dbReference type="EMBL" id="JBHTBN010000001">
    <property type="protein sequence ID" value="MFC7356439.1"/>
    <property type="molecule type" value="Genomic_DNA"/>
</dbReference>
<dbReference type="InterPro" id="IPR003358">
    <property type="entry name" value="tRNA_(Gua-N-7)_MeTrfase_Trmb"/>
</dbReference>
<dbReference type="NCBIfam" id="NF001080">
    <property type="entry name" value="PRK00121.2-2"/>
    <property type="match status" value="1"/>
</dbReference>
<keyword evidence="4 7" id="KW-0808">Transferase</keyword>
<feature type="binding site" evidence="7">
    <location>
        <position position="126"/>
    </location>
    <ligand>
        <name>S-adenosyl-L-methionine</name>
        <dbReference type="ChEBI" id="CHEBI:59789"/>
    </ligand>
</feature>
<dbReference type="InterPro" id="IPR055361">
    <property type="entry name" value="tRNA_methyltr_TrmB_bact"/>
</dbReference>
<keyword evidence="6 7" id="KW-0819">tRNA processing</keyword>
<sequence length="226" mass="26624">MGSKNKLRRFKENETFANVVQPTREEVFSNALDLKGNWKKKFFKNENPLVLELGCGKGEYSVNLAIQNPDKNFLGIDIKGARFWRGAKTALEENYTNVGFLRTQIELIDHLFEENEVDEIWITFPDPQIKYTRTKHRLTNQEFLNKYQKILKPDGFVHLKTDSEFMHGYTLGLLHGLEEDIVYAHHDVYGNTMSPKEVTSIQTFYEKQYLEVNKKITYIKFRFRSK</sequence>
<evidence type="ECO:0000256" key="6">
    <source>
        <dbReference type="ARBA" id="ARBA00022694"/>
    </source>
</evidence>
<name>A0ABW2MPY3_9FLAO</name>
<dbReference type="Pfam" id="PF02390">
    <property type="entry name" value="Methyltransf_4"/>
    <property type="match status" value="1"/>
</dbReference>
<dbReference type="PANTHER" id="PTHR23417">
    <property type="entry name" value="3-DEOXY-D-MANNO-OCTULOSONIC-ACID TRANSFERASE/TRNA GUANINE-N 7 - -METHYLTRANSFERASE"/>
    <property type="match status" value="1"/>
</dbReference>
<comment type="pathway">
    <text evidence="7">tRNA modification; N(7)-methylguanine-tRNA biosynthesis.</text>
</comment>
<feature type="binding site" evidence="7">
    <location>
        <position position="52"/>
    </location>
    <ligand>
        <name>S-adenosyl-L-methionine</name>
        <dbReference type="ChEBI" id="CHEBI:59789"/>
    </ligand>
</feature>
<keyword evidence="5 7" id="KW-0949">S-adenosyl-L-methionine</keyword>
<dbReference type="HAMAP" id="MF_01057">
    <property type="entry name" value="tRNA_methyltr_TrmB"/>
    <property type="match status" value="1"/>
</dbReference>
<dbReference type="InterPro" id="IPR029063">
    <property type="entry name" value="SAM-dependent_MTases_sf"/>
</dbReference>
<keyword evidence="3 7" id="KW-0489">Methyltransferase</keyword>
<dbReference type="PANTHER" id="PTHR23417:SF14">
    <property type="entry name" value="PENTACOTRIPEPTIDE-REPEAT REGION OF PRORP DOMAIN-CONTAINING PROTEIN"/>
    <property type="match status" value="1"/>
</dbReference>
<feature type="binding site" evidence="7">
    <location>
        <position position="130"/>
    </location>
    <ligand>
        <name>substrate</name>
    </ligand>
</feature>
<dbReference type="RefSeq" id="WP_380216183.1">
    <property type="nucleotide sequence ID" value="NZ_JBHTBN010000001.1"/>
</dbReference>
<dbReference type="Proteomes" id="UP001596415">
    <property type="component" value="Unassembled WGS sequence"/>
</dbReference>
<dbReference type="SUPFAM" id="SSF53335">
    <property type="entry name" value="S-adenosyl-L-methionine-dependent methyltransferases"/>
    <property type="match status" value="1"/>
</dbReference>
<protein>
    <recommendedName>
        <fullName evidence="7">tRNA (guanine-N(7)-)-methyltransferase</fullName>
        <ecNumber evidence="7">2.1.1.33</ecNumber>
    </recommendedName>
    <alternativeName>
        <fullName evidence="7">tRNA (guanine(46)-N(7))-methyltransferase</fullName>
    </alternativeName>
    <alternativeName>
        <fullName evidence="7">tRNA(m7G46)-methyltransferase</fullName>
    </alternativeName>
</protein>
<evidence type="ECO:0000313" key="9">
    <source>
        <dbReference type="Proteomes" id="UP001596415"/>
    </source>
</evidence>
<evidence type="ECO:0000313" key="8">
    <source>
        <dbReference type="EMBL" id="MFC7356439.1"/>
    </source>
</evidence>
<evidence type="ECO:0000256" key="5">
    <source>
        <dbReference type="ARBA" id="ARBA00022691"/>
    </source>
</evidence>
<evidence type="ECO:0000256" key="3">
    <source>
        <dbReference type="ARBA" id="ARBA00022603"/>
    </source>
</evidence>
<feature type="binding site" evidence="7">
    <location>
        <begin position="203"/>
        <end position="206"/>
    </location>
    <ligand>
        <name>substrate</name>
    </ligand>
</feature>
<feature type="binding site" evidence="7">
    <location>
        <position position="162"/>
    </location>
    <ligand>
        <name>substrate</name>
    </ligand>
</feature>